<feature type="binding site" evidence="14">
    <location>
        <position position="70"/>
    </location>
    <ligand>
        <name>L-threonine</name>
        <dbReference type="ChEBI" id="CHEBI:57926"/>
    </ligand>
</feature>
<evidence type="ECO:0000256" key="2">
    <source>
        <dbReference type="ARBA" id="ARBA00007663"/>
    </source>
</evidence>
<dbReference type="InterPro" id="IPR017945">
    <property type="entry name" value="DHBP_synth_RibB-like_a/b_dom"/>
</dbReference>
<evidence type="ECO:0000259" key="15">
    <source>
        <dbReference type="PROSITE" id="PS51163"/>
    </source>
</evidence>
<name>A0A7C4NNA3_9CREN</name>
<dbReference type="PANTHER" id="PTHR17490:SF16">
    <property type="entry name" value="THREONYLCARBAMOYL-AMP SYNTHASE"/>
    <property type="match status" value="1"/>
</dbReference>
<feature type="binding site" evidence="14">
    <location>
        <position position="143"/>
    </location>
    <ligand>
        <name>L-threonine</name>
        <dbReference type="ChEBI" id="CHEBI:57926"/>
    </ligand>
</feature>
<evidence type="ECO:0000256" key="8">
    <source>
        <dbReference type="ARBA" id="ARBA00022695"/>
    </source>
</evidence>
<feature type="binding site" evidence="14">
    <location>
        <position position="124"/>
    </location>
    <ligand>
        <name>L-threonine</name>
        <dbReference type="ChEBI" id="CHEBI:57926"/>
    </ligand>
</feature>
<dbReference type="GO" id="GO:0005524">
    <property type="term" value="F:ATP binding"/>
    <property type="evidence" value="ECO:0007669"/>
    <property type="project" value="UniProtKB-UniRule"/>
</dbReference>
<feature type="binding site" evidence="14">
    <location>
        <position position="145"/>
    </location>
    <ligand>
        <name>ATP</name>
        <dbReference type="ChEBI" id="CHEBI:30616"/>
    </ligand>
</feature>
<feature type="binding site" evidence="14">
    <location>
        <position position="65"/>
    </location>
    <ligand>
        <name>ATP</name>
        <dbReference type="ChEBI" id="CHEBI:30616"/>
    </ligand>
</feature>
<dbReference type="GO" id="GO:0005737">
    <property type="term" value="C:cytoplasm"/>
    <property type="evidence" value="ECO:0007669"/>
    <property type="project" value="UniProtKB-SubCell"/>
</dbReference>
<evidence type="ECO:0000256" key="7">
    <source>
        <dbReference type="ARBA" id="ARBA00022694"/>
    </source>
</evidence>
<keyword evidence="8 13" id="KW-0548">Nucleotidyltransferase</keyword>
<keyword evidence="6 13" id="KW-0808">Transferase</keyword>
<dbReference type="PIRSF" id="PIRSF004930">
    <property type="entry name" value="Tln_factor_SUA5"/>
    <property type="match status" value="1"/>
</dbReference>
<dbReference type="SUPFAM" id="SSF55821">
    <property type="entry name" value="YrdC/RibB"/>
    <property type="match status" value="1"/>
</dbReference>
<evidence type="ECO:0000256" key="11">
    <source>
        <dbReference type="ARBA" id="ARBA00029774"/>
    </source>
</evidence>
<dbReference type="EC" id="2.7.7.87" evidence="3 13"/>
<dbReference type="InterPro" id="IPR038385">
    <property type="entry name" value="Sua5/YwlC_C"/>
</dbReference>
<evidence type="ECO:0000256" key="10">
    <source>
        <dbReference type="ARBA" id="ARBA00022840"/>
    </source>
</evidence>
<dbReference type="InterPro" id="IPR010923">
    <property type="entry name" value="T(6)A37_SUA5"/>
</dbReference>
<dbReference type="InterPro" id="IPR006070">
    <property type="entry name" value="Sua5-like_dom"/>
</dbReference>
<evidence type="ECO:0000256" key="4">
    <source>
        <dbReference type="ARBA" id="ARBA00015492"/>
    </source>
</evidence>
<dbReference type="GO" id="GO:0006450">
    <property type="term" value="P:regulation of translational fidelity"/>
    <property type="evidence" value="ECO:0007669"/>
    <property type="project" value="TreeGrafter"/>
</dbReference>
<feature type="domain" description="YrdC-like" evidence="15">
    <location>
        <begin position="16"/>
        <end position="201"/>
    </location>
</feature>
<evidence type="ECO:0000256" key="9">
    <source>
        <dbReference type="ARBA" id="ARBA00022741"/>
    </source>
</evidence>
<feature type="binding site" evidence="14">
    <location>
        <position position="38"/>
    </location>
    <ligand>
        <name>L-threonine</name>
        <dbReference type="ChEBI" id="CHEBI:57926"/>
    </ligand>
</feature>
<accession>A0A7C4NNA3</accession>
<sequence>MTVTKVFVVDPLNPDKDVIEYCCKEVRRGAITVFPTETVYGLGAYVFNVEAIRKIFTAKGRPPDNPLIVHIAKEDQIYEVVEVIPEILRKIFEKLWPGPLTVILRKRKEVPNEASGGLPTIAIRMPGHPIALKLIECAGPIAAPSANISGRPSPTESYHIYVDMFGRADIIIDSGSTFFGVESTIIDLTADPPVLLRPGATPYEKIIDVIGKHIILSEMAKGIKESYIALSPGVKYKHYAPRTPLLIVEADDYRDIVGYALKVIEVVKEKCCNKKCVLIASKEVENIYNEYGFKTIVIGSRQNIYEVAKNLFAVLRELDRLGVDLGIAEGFPEVGLGLTIMNRLRKASGYNIVKVKVS</sequence>
<dbReference type="Pfam" id="PF03481">
    <property type="entry name" value="Sua5_C"/>
    <property type="match status" value="1"/>
</dbReference>
<feature type="binding site" evidence="14">
    <location>
        <position position="120"/>
    </location>
    <ligand>
        <name>ATP</name>
        <dbReference type="ChEBI" id="CHEBI:30616"/>
    </ligand>
</feature>
<comment type="function">
    <text evidence="13">Required for the formation of a threonylcarbamoyl group on adenosine at position 37 (t(6)A37) in tRNAs that read codons beginning with adenine.</text>
</comment>
<dbReference type="Pfam" id="PF01300">
    <property type="entry name" value="Sua5_yciO_yrdC"/>
    <property type="match status" value="1"/>
</dbReference>
<comment type="caution">
    <text evidence="17">The sequence shown here is derived from an EMBL/GenBank/DDBJ whole genome shotgun (WGS) entry which is preliminary data.</text>
</comment>
<dbReference type="PANTHER" id="PTHR17490">
    <property type="entry name" value="SUA5"/>
    <property type="match status" value="1"/>
</dbReference>
<evidence type="ECO:0000313" key="17">
    <source>
        <dbReference type="EMBL" id="HGQ64967.1"/>
    </source>
</evidence>
<protein>
    <recommendedName>
        <fullName evidence="4 13">Threonylcarbamoyl-AMP synthase</fullName>
        <shortName evidence="13">TC-AMP synthase</shortName>
        <ecNumber evidence="3 13">2.7.7.87</ecNumber>
    </recommendedName>
    <alternativeName>
        <fullName evidence="11 13">L-threonylcarbamoyladenylate synthase</fullName>
    </alternativeName>
</protein>
<feature type="binding site" evidence="14">
    <location>
        <position position="239"/>
    </location>
    <ligand>
        <name>ATP</name>
        <dbReference type="ChEBI" id="CHEBI:30616"/>
    </ligand>
</feature>
<gene>
    <name evidence="17" type="ORF">ENU08_06965</name>
    <name evidence="16" type="ORF">ENU41_05345</name>
</gene>
<comment type="subcellular location">
    <subcellularLocation>
        <location evidence="1 13">Cytoplasm</location>
    </subcellularLocation>
</comment>
<dbReference type="GO" id="GO:0061710">
    <property type="term" value="F:L-threonylcarbamoyladenylate synthase"/>
    <property type="evidence" value="ECO:0007669"/>
    <property type="project" value="UniProtKB-EC"/>
</dbReference>
<evidence type="ECO:0000256" key="3">
    <source>
        <dbReference type="ARBA" id="ARBA00012584"/>
    </source>
</evidence>
<dbReference type="GO" id="GO:0008033">
    <property type="term" value="P:tRNA processing"/>
    <property type="evidence" value="ECO:0007669"/>
    <property type="project" value="UniProtKB-KW"/>
</dbReference>
<dbReference type="EMBL" id="DTCK01000034">
    <property type="protein sequence ID" value="HGQ36086.1"/>
    <property type="molecule type" value="Genomic_DNA"/>
</dbReference>
<evidence type="ECO:0000256" key="14">
    <source>
        <dbReference type="PIRSR" id="PIRSR004930-1"/>
    </source>
</evidence>
<dbReference type="PROSITE" id="PS51163">
    <property type="entry name" value="YRDC"/>
    <property type="match status" value="1"/>
</dbReference>
<keyword evidence="5 13" id="KW-0963">Cytoplasm</keyword>
<evidence type="ECO:0000256" key="1">
    <source>
        <dbReference type="ARBA" id="ARBA00004496"/>
    </source>
</evidence>
<organism evidence="17">
    <name type="scientific">Ignisphaera aggregans</name>
    <dbReference type="NCBI Taxonomy" id="334771"/>
    <lineage>
        <taxon>Archaea</taxon>
        <taxon>Thermoproteota</taxon>
        <taxon>Thermoprotei</taxon>
        <taxon>Desulfurococcales</taxon>
        <taxon>Desulfurococcaceae</taxon>
        <taxon>Ignisphaera</taxon>
    </lineage>
</organism>
<comment type="similarity">
    <text evidence="2 13">Belongs to the SUA5 family.</text>
</comment>
<comment type="catalytic activity">
    <reaction evidence="12 13">
        <text>L-threonine + hydrogencarbonate + ATP = L-threonylcarbamoyladenylate + diphosphate + H2O</text>
        <dbReference type="Rhea" id="RHEA:36407"/>
        <dbReference type="ChEBI" id="CHEBI:15377"/>
        <dbReference type="ChEBI" id="CHEBI:17544"/>
        <dbReference type="ChEBI" id="CHEBI:30616"/>
        <dbReference type="ChEBI" id="CHEBI:33019"/>
        <dbReference type="ChEBI" id="CHEBI:57926"/>
        <dbReference type="ChEBI" id="CHEBI:73682"/>
        <dbReference type="EC" id="2.7.7.87"/>
    </reaction>
</comment>
<dbReference type="Gene3D" id="3.40.50.11030">
    <property type="entry name" value="Threonylcarbamoyl-AMP synthase, C-terminal domain"/>
    <property type="match status" value="1"/>
</dbReference>
<dbReference type="GO" id="GO:0000049">
    <property type="term" value="F:tRNA binding"/>
    <property type="evidence" value="ECO:0007669"/>
    <property type="project" value="TreeGrafter"/>
</dbReference>
<feature type="binding site" evidence="14">
    <location>
        <position position="153"/>
    </location>
    <ligand>
        <name>ATP</name>
        <dbReference type="ChEBI" id="CHEBI:30616"/>
    </ligand>
</feature>
<evidence type="ECO:0000256" key="13">
    <source>
        <dbReference type="PIRNR" id="PIRNR004930"/>
    </source>
</evidence>
<dbReference type="AlphaFoldDB" id="A0A7C4NNA3"/>
<reference evidence="17" key="1">
    <citation type="journal article" date="2020" name="mSystems">
        <title>Genome- and Community-Level Interaction Insights into Carbon Utilization and Element Cycling Functions of Hydrothermarchaeota in Hydrothermal Sediment.</title>
        <authorList>
            <person name="Zhou Z."/>
            <person name="Liu Y."/>
            <person name="Xu W."/>
            <person name="Pan J."/>
            <person name="Luo Z.H."/>
            <person name="Li M."/>
        </authorList>
    </citation>
    <scope>NUCLEOTIDE SEQUENCE [LARGE SCALE GENOMIC DNA]</scope>
    <source>
        <strain evidence="17">SpSt-637</strain>
        <strain evidence="16">SpSt-667</strain>
    </source>
</reference>
<evidence type="ECO:0000313" key="16">
    <source>
        <dbReference type="EMBL" id="HGQ36086.1"/>
    </source>
</evidence>
<evidence type="ECO:0000256" key="5">
    <source>
        <dbReference type="ARBA" id="ARBA00022490"/>
    </source>
</evidence>
<feature type="binding site" evidence="14">
    <location>
        <position position="61"/>
    </location>
    <ligand>
        <name>ATP</name>
        <dbReference type="ChEBI" id="CHEBI:30616"/>
    </ligand>
</feature>
<keyword evidence="9 13" id="KW-0547">Nucleotide-binding</keyword>
<keyword evidence="7 13" id="KW-0819">tRNA processing</keyword>
<proteinExistence type="inferred from homology"/>
<feature type="binding site" evidence="14">
    <location>
        <position position="197"/>
    </location>
    <ligand>
        <name>ATP</name>
        <dbReference type="ChEBI" id="CHEBI:30616"/>
    </ligand>
</feature>
<dbReference type="GO" id="GO:0003725">
    <property type="term" value="F:double-stranded RNA binding"/>
    <property type="evidence" value="ECO:0007669"/>
    <property type="project" value="UniProtKB-UniRule"/>
</dbReference>
<evidence type="ECO:0000256" key="6">
    <source>
        <dbReference type="ARBA" id="ARBA00022679"/>
    </source>
</evidence>
<dbReference type="EMBL" id="DTBD01000064">
    <property type="protein sequence ID" value="HGQ64967.1"/>
    <property type="molecule type" value="Genomic_DNA"/>
</dbReference>
<dbReference type="NCBIfam" id="TIGR00057">
    <property type="entry name" value="L-threonylcarbamoyladenylate synthase"/>
    <property type="match status" value="1"/>
</dbReference>
<keyword evidence="10 13" id="KW-0067">ATP-binding</keyword>
<dbReference type="InterPro" id="IPR050156">
    <property type="entry name" value="TC-AMP_synthase_SUA5"/>
</dbReference>
<feature type="binding site" evidence="14">
    <location>
        <position position="183"/>
    </location>
    <ligand>
        <name>L-threonine</name>
        <dbReference type="ChEBI" id="CHEBI:57926"/>
    </ligand>
</feature>
<dbReference type="Gene3D" id="3.90.870.10">
    <property type="entry name" value="DHBP synthase"/>
    <property type="match status" value="1"/>
</dbReference>
<evidence type="ECO:0000256" key="12">
    <source>
        <dbReference type="ARBA" id="ARBA00048366"/>
    </source>
</evidence>
<dbReference type="InterPro" id="IPR005145">
    <property type="entry name" value="Sua5_C"/>
</dbReference>